<keyword evidence="5" id="KW-1185">Reference proteome</keyword>
<comment type="caution">
    <text evidence="4">The sequence shown here is derived from an EMBL/GenBank/DDBJ whole genome shotgun (WGS) entry which is preliminary data.</text>
</comment>
<dbReference type="Pfam" id="PF03808">
    <property type="entry name" value="Glyco_tran_WecG"/>
    <property type="match status" value="1"/>
</dbReference>
<organism evidence="4 5">
    <name type="scientific">Petrachloros mirabilis ULC683</name>
    <dbReference type="NCBI Taxonomy" id="2781853"/>
    <lineage>
        <taxon>Bacteria</taxon>
        <taxon>Bacillati</taxon>
        <taxon>Cyanobacteriota</taxon>
        <taxon>Cyanophyceae</taxon>
        <taxon>Synechococcales</taxon>
        <taxon>Petrachlorosaceae</taxon>
        <taxon>Petrachloros</taxon>
        <taxon>Petrachloros mirabilis</taxon>
    </lineage>
</organism>
<dbReference type="NCBIfam" id="TIGR00696">
    <property type="entry name" value="wecG_tagA_cpsF"/>
    <property type="match status" value="1"/>
</dbReference>
<evidence type="ECO:0000256" key="1">
    <source>
        <dbReference type="ARBA" id="ARBA00022676"/>
    </source>
</evidence>
<accession>A0A8K1ZVU3</accession>
<dbReference type="Gene3D" id="3.20.20.450">
    <property type="entry name" value="EAL domain"/>
    <property type="match status" value="1"/>
</dbReference>
<dbReference type="SMART" id="SM00052">
    <property type="entry name" value="EAL"/>
    <property type="match status" value="1"/>
</dbReference>
<dbReference type="PANTHER" id="PTHR34136:SF1">
    <property type="entry name" value="UDP-N-ACETYL-D-MANNOSAMINURONIC ACID TRANSFERASE"/>
    <property type="match status" value="1"/>
</dbReference>
<name>A0A8K1ZVU3_9CYAN</name>
<feature type="domain" description="EAL" evidence="3">
    <location>
        <begin position="1"/>
        <end position="250"/>
    </location>
</feature>
<protein>
    <submittedName>
        <fullName evidence="4">WecB/TagA/CpsF family glycosyltransferase</fullName>
    </submittedName>
</protein>
<dbReference type="PROSITE" id="PS50883">
    <property type="entry name" value="EAL"/>
    <property type="match status" value="1"/>
</dbReference>
<dbReference type="CDD" id="cd01948">
    <property type="entry name" value="EAL"/>
    <property type="match status" value="1"/>
</dbReference>
<dbReference type="InterPro" id="IPR035919">
    <property type="entry name" value="EAL_sf"/>
</dbReference>
<evidence type="ECO:0000313" key="4">
    <source>
        <dbReference type="EMBL" id="NCJ06150.1"/>
    </source>
</evidence>
<evidence type="ECO:0000256" key="2">
    <source>
        <dbReference type="ARBA" id="ARBA00022679"/>
    </source>
</evidence>
<dbReference type="Pfam" id="PF00563">
    <property type="entry name" value="EAL"/>
    <property type="match status" value="1"/>
</dbReference>
<dbReference type="PANTHER" id="PTHR34136">
    <property type="match status" value="1"/>
</dbReference>
<dbReference type="SUPFAM" id="SSF141868">
    <property type="entry name" value="EAL domain-like"/>
    <property type="match status" value="1"/>
</dbReference>
<dbReference type="EMBL" id="WVIC01000009">
    <property type="protein sequence ID" value="NCJ06150.1"/>
    <property type="molecule type" value="Genomic_DNA"/>
</dbReference>
<keyword evidence="1" id="KW-0328">Glycosyltransferase</keyword>
<evidence type="ECO:0000259" key="3">
    <source>
        <dbReference type="PROSITE" id="PS50883"/>
    </source>
</evidence>
<dbReference type="InterPro" id="IPR001633">
    <property type="entry name" value="EAL_dom"/>
</dbReference>
<proteinExistence type="predicted"/>
<dbReference type="AlphaFoldDB" id="A0A8K1ZVU3"/>
<sequence>MQTVPKTLSYDLRIDGFELWFQPVYDVTHGTVSHNEVLLRWQDELGQVHLPAEFMPLVSKAALNPWLDRLVIQKSVQKLRENPRATLSVNLSNEIFQDFDILDYIFELTQTYRIQPHQLNFELSEQSIARHYHDATRFIQVLKELGFAVVLDNYANQYLTFLQWERLALDSVKLDGRLIRSVPHDSQQSLLAKSIIQASEAMGQASVAKSIDSLMPSRWMGRLAFDSAQGYHLKRPSRSICLTSKIDLLGVPIDNLTQEELLQELKTGIVFTPNVDHLMNIRKRQRFFQAYNAADYKICDSQILVFASRFLGTPVKERISGSDLLPAFYMFHKDNPEITMFLLGGGSGVAAQARANINMKAGREIVIDAYSPSFGFETSELECLQIVKRINQSKATVLAVGVGAPKQEEWIYKYKDQLTSVQIIFAVGATLDFEAGVVSRAPRIVSNLGIEWFYRLMSEPRRLWKRYLVNDLPFLWLLFQQKIKNI</sequence>
<gene>
    <name evidence="4" type="ORF">GS597_06385</name>
</gene>
<dbReference type="InterPro" id="IPR004629">
    <property type="entry name" value="WecG_TagA_CpsF"/>
</dbReference>
<dbReference type="GO" id="GO:0016758">
    <property type="term" value="F:hexosyltransferase activity"/>
    <property type="evidence" value="ECO:0007669"/>
    <property type="project" value="TreeGrafter"/>
</dbReference>
<keyword evidence="2" id="KW-0808">Transferase</keyword>
<dbReference type="CDD" id="cd06533">
    <property type="entry name" value="Glyco_transf_WecG_TagA"/>
    <property type="match status" value="1"/>
</dbReference>
<reference evidence="4" key="1">
    <citation type="submission" date="2019-12" db="EMBL/GenBank/DDBJ databases">
        <title>High-Quality draft genome sequences of three cyanobacteria isolated from the limestone walls of the Old Cathedral of Coimbra.</title>
        <authorList>
            <person name="Tiago I."/>
            <person name="Soares F."/>
            <person name="Portugal A."/>
        </authorList>
    </citation>
    <scope>NUCLEOTIDE SEQUENCE [LARGE SCALE GENOMIC DNA]</scope>
    <source>
        <strain evidence="4">C</strain>
    </source>
</reference>
<evidence type="ECO:0000313" key="5">
    <source>
        <dbReference type="Proteomes" id="UP000607397"/>
    </source>
</evidence>
<dbReference type="Proteomes" id="UP000607397">
    <property type="component" value="Unassembled WGS sequence"/>
</dbReference>
<dbReference type="RefSeq" id="WP_161824624.1">
    <property type="nucleotide sequence ID" value="NZ_WVIC01000009.1"/>
</dbReference>